<dbReference type="RefSeq" id="WP_313873572.1">
    <property type="nucleotide sequence ID" value="NZ_JAVBIK010000001.1"/>
</dbReference>
<name>A0ABU3KJ20_9BURK</name>
<organism evidence="1 2">
    <name type="scientific">Rhodoferax potami</name>
    <dbReference type="NCBI Taxonomy" id="3068338"/>
    <lineage>
        <taxon>Bacteria</taxon>
        <taxon>Pseudomonadati</taxon>
        <taxon>Pseudomonadota</taxon>
        <taxon>Betaproteobacteria</taxon>
        <taxon>Burkholderiales</taxon>
        <taxon>Comamonadaceae</taxon>
        <taxon>Rhodoferax</taxon>
    </lineage>
</organism>
<dbReference type="EMBL" id="JAVBIK010000001">
    <property type="protein sequence ID" value="MDT7517766.1"/>
    <property type="molecule type" value="Genomic_DNA"/>
</dbReference>
<reference evidence="1 2" key="1">
    <citation type="submission" date="2023-08" db="EMBL/GenBank/DDBJ databases">
        <title>Rhodoferax potami sp. nov. and Rhodoferax mekongensis sp. nov., isolated from the Mekong River in Thailand.</title>
        <authorList>
            <person name="Kitikhun S."/>
            <person name="Charoenyingcharoen P."/>
            <person name="Siriarchawattana P."/>
            <person name="Likhitrattanapisal S."/>
            <person name="Nilsakha T."/>
            <person name="Chanpet A."/>
            <person name="Rattanawaree P."/>
            <person name="Ingsriswang S."/>
        </authorList>
    </citation>
    <scope>NUCLEOTIDE SEQUENCE [LARGE SCALE GENOMIC DNA]</scope>
    <source>
        <strain evidence="1 2">TBRC 17660</strain>
    </source>
</reference>
<evidence type="ECO:0000313" key="2">
    <source>
        <dbReference type="Proteomes" id="UP001321700"/>
    </source>
</evidence>
<gene>
    <name evidence="1" type="ORF">RAE19_03275</name>
</gene>
<dbReference type="Proteomes" id="UP001321700">
    <property type="component" value="Unassembled WGS sequence"/>
</dbReference>
<dbReference type="Pfam" id="PF11142">
    <property type="entry name" value="DUF2917"/>
    <property type="match status" value="1"/>
</dbReference>
<evidence type="ECO:0000313" key="1">
    <source>
        <dbReference type="EMBL" id="MDT7517766.1"/>
    </source>
</evidence>
<comment type="caution">
    <text evidence="1">The sequence shown here is derived from an EMBL/GenBank/DDBJ whole genome shotgun (WGS) entry which is preliminary data.</text>
</comment>
<sequence>MPSRESVSSSPALQSWKLPHGHAVTLKPRTAGVLQVVSGRAWATLDVARHTPLADAGDHFVALGHDLPLRAGQRVVVEAWPYHGQDSIRLQWVPLPESGAASRWQATVVDPARDIGVGLALVARSMLRLLAGLAGFGDYLVAGRGRVLRGLESNAP</sequence>
<protein>
    <submittedName>
        <fullName evidence="1">DUF2917 domain-containing protein</fullName>
    </submittedName>
</protein>
<keyword evidence="2" id="KW-1185">Reference proteome</keyword>
<accession>A0ABU3KJ20</accession>
<dbReference type="InterPro" id="IPR021317">
    <property type="entry name" value="DUF2917"/>
</dbReference>
<proteinExistence type="predicted"/>